<evidence type="ECO:0000313" key="2">
    <source>
        <dbReference type="Proteomes" id="UP000192674"/>
    </source>
</evidence>
<reference evidence="1 2" key="1">
    <citation type="submission" date="2017-04" db="EMBL/GenBank/DDBJ databases">
        <authorList>
            <person name="Afonso C.L."/>
            <person name="Miller P.J."/>
            <person name="Scott M.A."/>
            <person name="Spackman E."/>
            <person name="Goraichik I."/>
            <person name="Dimitrov K.M."/>
            <person name="Suarez D.L."/>
            <person name="Swayne D.E."/>
        </authorList>
    </citation>
    <scope>NUCLEOTIDE SEQUENCE [LARGE SCALE GENOMIC DNA]</scope>
    <source>
        <strain evidence="1 2">DSM 43828</strain>
    </source>
</reference>
<accession>A0A1W2F9V7</accession>
<proteinExistence type="predicted"/>
<keyword evidence="2" id="KW-1185">Reference proteome</keyword>
<dbReference type="Proteomes" id="UP000192674">
    <property type="component" value="Unassembled WGS sequence"/>
</dbReference>
<dbReference type="OrthoDB" id="3695332at2"/>
<sequence>MGYEVVIDSLRKASAAAGDAASQAGKVQLGAAIDDVGPAMPGSRSGPAAGSLATNWTNQVKTWSADAQAYGENLAKAADHYAANEEAAKADFQGMG</sequence>
<dbReference type="AlphaFoldDB" id="A0A1W2F9V7"/>
<organism evidence="1 2">
    <name type="scientific">Kibdelosporangium aridum</name>
    <dbReference type="NCBI Taxonomy" id="2030"/>
    <lineage>
        <taxon>Bacteria</taxon>
        <taxon>Bacillati</taxon>
        <taxon>Actinomycetota</taxon>
        <taxon>Actinomycetes</taxon>
        <taxon>Pseudonocardiales</taxon>
        <taxon>Pseudonocardiaceae</taxon>
        <taxon>Kibdelosporangium</taxon>
    </lineage>
</organism>
<name>A0A1W2F9V7_KIBAR</name>
<dbReference type="EMBL" id="FWXV01000005">
    <property type="protein sequence ID" value="SMD18316.1"/>
    <property type="molecule type" value="Genomic_DNA"/>
</dbReference>
<dbReference type="RefSeq" id="WP_084430013.1">
    <property type="nucleotide sequence ID" value="NZ_FWXV01000005.1"/>
</dbReference>
<evidence type="ECO:0008006" key="3">
    <source>
        <dbReference type="Google" id="ProtNLM"/>
    </source>
</evidence>
<gene>
    <name evidence="1" type="ORF">SAMN05661093_05746</name>
</gene>
<protein>
    <recommendedName>
        <fullName evidence="3">Excreted virulence factor EspC, type VII ESX diderm</fullName>
    </recommendedName>
</protein>
<evidence type="ECO:0000313" key="1">
    <source>
        <dbReference type="EMBL" id="SMD18316.1"/>
    </source>
</evidence>